<dbReference type="Proteomes" id="UP000092024">
    <property type="component" value="Unassembled WGS sequence"/>
</dbReference>
<keyword evidence="3" id="KW-0067">ATP-binding</keyword>
<dbReference type="EC" id="6.3.4.-" evidence="3"/>
<feature type="binding site" evidence="3">
    <location>
        <begin position="7"/>
        <end position="20"/>
    </location>
    <ligand>
        <name>ATP</name>
        <dbReference type="ChEBI" id="CHEBI:30616"/>
    </ligand>
</feature>
<feature type="binding site" evidence="3">
    <location>
        <position position="168"/>
    </location>
    <ligand>
        <name>ATP</name>
        <dbReference type="ChEBI" id="CHEBI:30616"/>
    </ligand>
</feature>
<dbReference type="GO" id="GO:0016879">
    <property type="term" value="F:ligase activity, forming carbon-nitrogen bonds"/>
    <property type="evidence" value="ECO:0007669"/>
    <property type="project" value="UniProtKB-UniRule"/>
</dbReference>
<dbReference type="PANTHER" id="PTHR37825">
    <property type="entry name" value="TRNA(MET) CYTIDINE ACETATE LIGASE"/>
    <property type="match status" value="1"/>
</dbReference>
<gene>
    <name evidence="3" type="primary">tmcAL</name>
    <name evidence="4" type="ORF">A7K91_15680</name>
</gene>
<evidence type="ECO:0000313" key="4">
    <source>
        <dbReference type="EMBL" id="OBR62828.1"/>
    </source>
</evidence>
<dbReference type="GO" id="GO:0000049">
    <property type="term" value="F:tRNA binding"/>
    <property type="evidence" value="ECO:0007669"/>
    <property type="project" value="UniProtKB-KW"/>
</dbReference>
<dbReference type="NCBIfam" id="NF010191">
    <property type="entry name" value="PRK13670.1"/>
    <property type="match status" value="1"/>
</dbReference>
<dbReference type="GO" id="GO:0005524">
    <property type="term" value="F:ATP binding"/>
    <property type="evidence" value="ECO:0007669"/>
    <property type="project" value="UniProtKB-KW"/>
</dbReference>
<comment type="function">
    <text evidence="3">Catalyzes the formation of N(4)-acetylcytidine (ac(4)C) at the wobble position of elongator tRNA(Met), using acetate and ATP as substrates. First activates an acetate ion to form acetyladenylate (Ac-AMP) and then transfers the acetyl group to tRNA to form ac(4)C34.</text>
</comment>
<dbReference type="InterPro" id="IPR014729">
    <property type="entry name" value="Rossmann-like_a/b/a_fold"/>
</dbReference>
<evidence type="ECO:0000256" key="1">
    <source>
        <dbReference type="ARBA" id="ARBA00022598"/>
    </source>
</evidence>
<comment type="subcellular location">
    <subcellularLocation>
        <location evidence="3">Cytoplasm</location>
    </subcellularLocation>
</comment>
<sequence>MTTVGLIVEYNPFHNGHRYHLQQSRKITGADAVVAVMSGHFLQRGEPAMADKWLRTRMALEGGCDLVIELPVAYATQPAEWFAYGAVKLLKATGVVDAFCFGTESGSLAPLLAAADAAAFEPQAFKDLLKQQLNQGVPYPSAYSSAIASYLNELGLPEAASFPFSQPNHTLGLHYLIALNRLGGGLRPYTIARQGAQYGDTSIDDGPIASATALRKLLSEGGRLEDIKPYVPASTLHILTEARKNGIPPIGWNTFLPQLMHVIATSGAAGLRELRDMTEGLEHRIVKSLAVMQGFDMEHLLNALKTKRYTRTKLQRALLSILLGHAKSDFTREKLEEGVRYIRVLGFSPKGQELLAEMRRSAALPVLLNASRLAETNRYLELDIAATGAYMLGMPGADLPSAMLRDFRDKPVMLAPE</sequence>
<organism evidence="4 5">
    <name type="scientific">Paenibacillus oryzae</name>
    <dbReference type="NCBI Taxonomy" id="1844972"/>
    <lineage>
        <taxon>Bacteria</taxon>
        <taxon>Bacillati</taxon>
        <taxon>Bacillota</taxon>
        <taxon>Bacilli</taxon>
        <taxon>Bacillales</taxon>
        <taxon>Paenibacillaceae</taxon>
        <taxon>Paenibacillus</taxon>
    </lineage>
</organism>
<dbReference type="STRING" id="1844972.A7K91_15680"/>
<keyword evidence="3" id="KW-0820">tRNA-binding</keyword>
<keyword evidence="3" id="KW-0963">Cytoplasm</keyword>
<feature type="binding site" evidence="3">
    <location>
        <position position="102"/>
    </location>
    <ligand>
        <name>ATP</name>
        <dbReference type="ChEBI" id="CHEBI:30616"/>
    </ligand>
</feature>
<evidence type="ECO:0000256" key="2">
    <source>
        <dbReference type="ARBA" id="ARBA00022694"/>
    </source>
</evidence>
<keyword evidence="3" id="KW-0694">RNA-binding</keyword>
<keyword evidence="1 3" id="KW-0436">Ligase</keyword>
<dbReference type="GO" id="GO:0016740">
    <property type="term" value="F:transferase activity"/>
    <property type="evidence" value="ECO:0007669"/>
    <property type="project" value="UniProtKB-KW"/>
</dbReference>
<comment type="caution">
    <text evidence="4">The sequence shown here is derived from an EMBL/GenBank/DDBJ whole genome shotgun (WGS) entry which is preliminary data.</text>
</comment>
<dbReference type="HAMAP" id="MF_01539">
    <property type="entry name" value="TmcAL"/>
    <property type="match status" value="1"/>
</dbReference>
<dbReference type="EMBL" id="LYPA01000078">
    <property type="protein sequence ID" value="OBR62828.1"/>
    <property type="molecule type" value="Genomic_DNA"/>
</dbReference>
<keyword evidence="4" id="KW-0808">Transferase</keyword>
<feature type="binding site" evidence="3">
    <location>
        <position position="193"/>
    </location>
    <ligand>
        <name>ATP</name>
        <dbReference type="ChEBI" id="CHEBI:30616"/>
    </ligand>
</feature>
<name>A0A1A5YB72_9BACL</name>
<evidence type="ECO:0000256" key="3">
    <source>
        <dbReference type="HAMAP-Rule" id="MF_01539"/>
    </source>
</evidence>
<evidence type="ECO:0000313" key="5">
    <source>
        <dbReference type="Proteomes" id="UP000092024"/>
    </source>
</evidence>
<dbReference type="Pfam" id="PF05636">
    <property type="entry name" value="HIGH_NTase1"/>
    <property type="match status" value="1"/>
</dbReference>
<protein>
    <recommendedName>
        <fullName evidence="3">tRNA(Met) cytidine acetate ligase</fullName>
        <ecNumber evidence="3">6.3.4.-</ecNumber>
    </recommendedName>
</protein>
<keyword evidence="2 3" id="KW-0819">tRNA processing</keyword>
<dbReference type="AlphaFoldDB" id="A0A1A5YB72"/>
<dbReference type="GO" id="GO:0005737">
    <property type="term" value="C:cytoplasm"/>
    <property type="evidence" value="ECO:0007669"/>
    <property type="project" value="UniProtKB-SubCell"/>
</dbReference>
<comment type="similarity">
    <text evidence="3">Belongs to the TmcAL family.</text>
</comment>
<dbReference type="SUPFAM" id="SSF52374">
    <property type="entry name" value="Nucleotidylyl transferase"/>
    <property type="match status" value="1"/>
</dbReference>
<dbReference type="Gene3D" id="3.40.50.620">
    <property type="entry name" value="HUPs"/>
    <property type="match status" value="1"/>
</dbReference>
<proteinExistence type="inferred from homology"/>
<dbReference type="OrthoDB" id="9769796at2"/>
<dbReference type="PANTHER" id="PTHR37825:SF1">
    <property type="entry name" value="TRNA(MET) CYTIDINE ACETATE LIGASE"/>
    <property type="match status" value="1"/>
</dbReference>
<comment type="catalytic activity">
    <reaction evidence="3">
        <text>cytidine(34) in elongator tRNA(Met) + acetate + ATP = N(4)-acetylcytidine(34) in elongator tRNA(Met) + AMP + diphosphate</text>
        <dbReference type="Rhea" id="RHEA:58144"/>
        <dbReference type="Rhea" id="RHEA-COMP:10693"/>
        <dbReference type="Rhea" id="RHEA-COMP:10694"/>
        <dbReference type="ChEBI" id="CHEBI:30089"/>
        <dbReference type="ChEBI" id="CHEBI:30616"/>
        <dbReference type="ChEBI" id="CHEBI:33019"/>
        <dbReference type="ChEBI" id="CHEBI:74900"/>
        <dbReference type="ChEBI" id="CHEBI:82748"/>
        <dbReference type="ChEBI" id="CHEBI:456215"/>
    </reaction>
</comment>
<dbReference type="InterPro" id="IPR008513">
    <property type="entry name" value="tRNA(Met)_cyd_acetate_ligase"/>
</dbReference>
<dbReference type="RefSeq" id="WP_068686942.1">
    <property type="nucleotide sequence ID" value="NZ_LYPA01000078.1"/>
</dbReference>
<dbReference type="GO" id="GO:0006400">
    <property type="term" value="P:tRNA modification"/>
    <property type="evidence" value="ECO:0007669"/>
    <property type="project" value="UniProtKB-UniRule"/>
</dbReference>
<reference evidence="4 5" key="1">
    <citation type="submission" date="2016-05" db="EMBL/GenBank/DDBJ databases">
        <title>Paenibacillus oryzae. sp. nov., isolated from the rice root.</title>
        <authorList>
            <person name="Zhang J."/>
            <person name="Zhang X."/>
        </authorList>
    </citation>
    <scope>NUCLEOTIDE SEQUENCE [LARGE SCALE GENOMIC DNA]</scope>
    <source>
        <strain evidence="4 5">1DrF-4</strain>
    </source>
</reference>
<comment type="caution">
    <text evidence="3">Lacks conserved residue(s) required for the propagation of feature annotation.</text>
</comment>
<keyword evidence="3" id="KW-0547">Nucleotide-binding</keyword>
<accession>A0A1A5YB72</accession>
<keyword evidence="5" id="KW-1185">Reference proteome</keyword>